<dbReference type="EMBL" id="NAJM01000053">
    <property type="protein sequence ID" value="RVX67036.1"/>
    <property type="molecule type" value="Genomic_DNA"/>
</dbReference>
<proteinExistence type="predicted"/>
<reference evidence="2 3" key="1">
    <citation type="submission" date="2017-03" db="EMBL/GenBank/DDBJ databases">
        <title>Genomes of endolithic fungi from Antarctica.</title>
        <authorList>
            <person name="Coleine C."/>
            <person name="Masonjones S."/>
            <person name="Stajich J.E."/>
        </authorList>
    </citation>
    <scope>NUCLEOTIDE SEQUENCE [LARGE SCALE GENOMIC DNA]</scope>
    <source>
        <strain evidence="2 3">CCFEE 6314</strain>
    </source>
</reference>
<feature type="region of interest" description="Disordered" evidence="1">
    <location>
        <begin position="29"/>
        <end position="192"/>
    </location>
</feature>
<accession>A0A438MTK3</accession>
<comment type="caution">
    <text evidence="2">The sequence shown here is derived from an EMBL/GenBank/DDBJ whole genome shotgun (WGS) entry which is preliminary data.</text>
</comment>
<name>A0A438MTK3_EXOME</name>
<dbReference type="VEuPathDB" id="FungiDB:PV10_03146"/>
<evidence type="ECO:0000256" key="1">
    <source>
        <dbReference type="SAM" id="MobiDB-lite"/>
    </source>
</evidence>
<feature type="compositionally biased region" description="Gly residues" evidence="1">
    <location>
        <begin position="134"/>
        <end position="163"/>
    </location>
</feature>
<protein>
    <submittedName>
        <fullName evidence="2">Uncharacterized protein</fullName>
    </submittedName>
</protein>
<feature type="compositionally biased region" description="Low complexity" evidence="1">
    <location>
        <begin position="98"/>
        <end position="109"/>
    </location>
</feature>
<gene>
    <name evidence="2" type="ORF">B0A52_09250</name>
</gene>
<evidence type="ECO:0000313" key="3">
    <source>
        <dbReference type="Proteomes" id="UP000288859"/>
    </source>
</evidence>
<dbReference type="AlphaFoldDB" id="A0A438MTK3"/>
<dbReference type="Proteomes" id="UP000288859">
    <property type="component" value="Unassembled WGS sequence"/>
</dbReference>
<organism evidence="2 3">
    <name type="scientific">Exophiala mesophila</name>
    <name type="common">Black yeast-like fungus</name>
    <dbReference type="NCBI Taxonomy" id="212818"/>
    <lineage>
        <taxon>Eukaryota</taxon>
        <taxon>Fungi</taxon>
        <taxon>Dikarya</taxon>
        <taxon>Ascomycota</taxon>
        <taxon>Pezizomycotina</taxon>
        <taxon>Eurotiomycetes</taxon>
        <taxon>Chaetothyriomycetidae</taxon>
        <taxon>Chaetothyriales</taxon>
        <taxon>Herpotrichiellaceae</taxon>
        <taxon>Exophiala</taxon>
    </lineage>
</organism>
<sequence length="390" mass="42370">MENICVRCSRLGLTAGRARHAHALAVSSRTFSSARTLQAENNSNDKGPTIRRTPTGPEDSIEARRIQTTRPNNNNNSQGGSRPGPQRQFNPQRPAPTGPSSTSSPSSSSPGGGPTILRRSGPGTGRLQPINLTGGRGGGFGGPPGRGGGGFGRGRGGGRGGAPRPGDSRVHRARARAARDQAQQEQDDGSTDAAFDEYVRTNLDPPVNPTEEMDHVPGKNMSLEELRKEWPNTPLTNVGLVESVQQRIEFLSHRLQHDYQTPMQLVERYQKGKFVRFESEEEKETVIKLATELAQQKADEAKATKGEDVPVEDMTFSNVAERADERKGLTEAYVKGKYPEPVKQKMPFMDDIAQALINNPSYNILQAEEFLKSIETAVSAHRGGARQKSA</sequence>
<evidence type="ECO:0000313" key="2">
    <source>
        <dbReference type="EMBL" id="RVX67036.1"/>
    </source>
</evidence>
<dbReference type="OrthoDB" id="5365739at2759"/>
<feature type="compositionally biased region" description="Polar residues" evidence="1">
    <location>
        <begin position="29"/>
        <end position="46"/>
    </location>
</feature>
<feature type="compositionally biased region" description="Polar residues" evidence="1">
    <location>
        <begin position="66"/>
        <end position="80"/>
    </location>
</feature>